<proteinExistence type="predicted"/>
<gene>
    <name evidence="8" type="ORF">QN277_014574</name>
</gene>
<evidence type="ECO:0000313" key="8">
    <source>
        <dbReference type="EMBL" id="KAK4252595.1"/>
    </source>
</evidence>
<evidence type="ECO:0000256" key="3">
    <source>
        <dbReference type="ARBA" id="ARBA00022824"/>
    </source>
</evidence>
<protein>
    <recommendedName>
        <fullName evidence="6">Reticulon-like protein</fullName>
    </recommendedName>
</protein>
<evidence type="ECO:0000313" key="9">
    <source>
        <dbReference type="Proteomes" id="UP001293593"/>
    </source>
</evidence>
<comment type="subcellular location">
    <subcellularLocation>
        <location evidence="1 6">Endoplasmic reticulum membrane</location>
        <topology evidence="1 6">Multi-pass membrane protein</topology>
    </subcellularLocation>
</comment>
<sequence>MEYPERSVARAVDKLQIRINRALSIAHEIAMERNLILGLQITAALLLISFIGSVFNFLILIYTFVLLRLSVPLLYDKYQDHIDDKLFMIHGKIQTQYGKLDSNPLRKILLPSNKAKKME</sequence>
<dbReference type="GO" id="GO:0005789">
    <property type="term" value="C:endoplasmic reticulum membrane"/>
    <property type="evidence" value="ECO:0007669"/>
    <property type="project" value="UniProtKB-SubCell"/>
</dbReference>
<reference evidence="8" key="1">
    <citation type="submission" date="2023-10" db="EMBL/GenBank/DDBJ databases">
        <title>Chromosome-level genome of the transformable northern wattle, Acacia crassicarpa.</title>
        <authorList>
            <person name="Massaro I."/>
            <person name="Sinha N.R."/>
            <person name="Poethig S."/>
            <person name="Leichty A.R."/>
        </authorList>
    </citation>
    <scope>NUCLEOTIDE SEQUENCE</scope>
    <source>
        <strain evidence="8">Acra3RX</strain>
        <tissue evidence="8">Leaf</tissue>
    </source>
</reference>
<dbReference type="GO" id="GO:0009617">
    <property type="term" value="P:response to bacterium"/>
    <property type="evidence" value="ECO:0007669"/>
    <property type="project" value="InterPro"/>
</dbReference>
<dbReference type="EMBL" id="JAWXYG010000023">
    <property type="protein sequence ID" value="KAK4252595.1"/>
    <property type="molecule type" value="Genomic_DNA"/>
</dbReference>
<dbReference type="Proteomes" id="UP001293593">
    <property type="component" value="Unassembled WGS sequence"/>
</dbReference>
<dbReference type="AlphaFoldDB" id="A0AAE1M478"/>
<comment type="caution">
    <text evidence="6">Lacks conserved residue(s) required for the propagation of feature annotation.</text>
</comment>
<keyword evidence="4 6" id="KW-1133">Transmembrane helix</keyword>
<feature type="domain" description="Reticulon" evidence="7">
    <location>
        <begin position="1"/>
        <end position="119"/>
    </location>
</feature>
<dbReference type="InterPro" id="IPR003388">
    <property type="entry name" value="Reticulon"/>
</dbReference>
<comment type="caution">
    <text evidence="8">The sequence shown here is derived from an EMBL/GenBank/DDBJ whole genome shotgun (WGS) entry which is preliminary data.</text>
</comment>
<feature type="transmembrane region" description="Helical" evidence="6">
    <location>
        <begin position="41"/>
        <end position="67"/>
    </location>
</feature>
<evidence type="ECO:0000256" key="4">
    <source>
        <dbReference type="ARBA" id="ARBA00022989"/>
    </source>
</evidence>
<keyword evidence="5 6" id="KW-0472">Membrane</keyword>
<dbReference type="InterPro" id="IPR045064">
    <property type="entry name" value="Reticulon-like"/>
</dbReference>
<dbReference type="PANTHER" id="PTHR10994">
    <property type="entry name" value="RETICULON"/>
    <property type="match status" value="1"/>
</dbReference>
<keyword evidence="2 6" id="KW-0812">Transmembrane</keyword>
<evidence type="ECO:0000256" key="6">
    <source>
        <dbReference type="RuleBase" id="RU363132"/>
    </source>
</evidence>
<evidence type="ECO:0000256" key="2">
    <source>
        <dbReference type="ARBA" id="ARBA00022692"/>
    </source>
</evidence>
<dbReference type="PANTHER" id="PTHR10994:SF154">
    <property type="entry name" value="RETICULON-LIKE PROTEIN B11"/>
    <property type="match status" value="1"/>
</dbReference>
<dbReference type="PROSITE" id="PS50845">
    <property type="entry name" value="RETICULON"/>
    <property type="match status" value="1"/>
</dbReference>
<evidence type="ECO:0000259" key="7">
    <source>
        <dbReference type="PROSITE" id="PS50845"/>
    </source>
</evidence>
<accession>A0AAE1M478</accession>
<keyword evidence="9" id="KW-1185">Reference proteome</keyword>
<name>A0AAE1M478_9FABA</name>
<evidence type="ECO:0000256" key="1">
    <source>
        <dbReference type="ARBA" id="ARBA00004477"/>
    </source>
</evidence>
<organism evidence="8 9">
    <name type="scientific">Acacia crassicarpa</name>
    <name type="common">northern wattle</name>
    <dbReference type="NCBI Taxonomy" id="499986"/>
    <lineage>
        <taxon>Eukaryota</taxon>
        <taxon>Viridiplantae</taxon>
        <taxon>Streptophyta</taxon>
        <taxon>Embryophyta</taxon>
        <taxon>Tracheophyta</taxon>
        <taxon>Spermatophyta</taxon>
        <taxon>Magnoliopsida</taxon>
        <taxon>eudicotyledons</taxon>
        <taxon>Gunneridae</taxon>
        <taxon>Pentapetalae</taxon>
        <taxon>rosids</taxon>
        <taxon>fabids</taxon>
        <taxon>Fabales</taxon>
        <taxon>Fabaceae</taxon>
        <taxon>Caesalpinioideae</taxon>
        <taxon>mimosoid clade</taxon>
        <taxon>Acacieae</taxon>
        <taxon>Acacia</taxon>
    </lineage>
</organism>
<keyword evidence="3 6" id="KW-0256">Endoplasmic reticulum</keyword>
<evidence type="ECO:0000256" key="5">
    <source>
        <dbReference type="ARBA" id="ARBA00023136"/>
    </source>
</evidence>
<dbReference type="Pfam" id="PF02453">
    <property type="entry name" value="Reticulon"/>
    <property type="match status" value="1"/>
</dbReference>